<dbReference type="Proteomes" id="UP000521199">
    <property type="component" value="Unassembled WGS sequence"/>
</dbReference>
<keyword evidence="2" id="KW-0687">Ribonucleoprotein</keyword>
<gene>
    <name evidence="2" type="ORF">HNQ52_002229</name>
</gene>
<dbReference type="RefSeq" id="WP_183961226.1">
    <property type="nucleotide sequence ID" value="NZ_JACHHP010000004.1"/>
</dbReference>
<dbReference type="InterPro" id="IPR053784">
    <property type="entry name" value="Choice_anch_U_dom"/>
</dbReference>
<evidence type="ECO:0000313" key="3">
    <source>
        <dbReference type="Proteomes" id="UP000521199"/>
    </source>
</evidence>
<protein>
    <submittedName>
        <fullName evidence="2">Ribosomal protein S11</fullName>
    </submittedName>
</protein>
<keyword evidence="1" id="KW-1133">Transmembrane helix</keyword>
<reference evidence="2 3" key="1">
    <citation type="submission" date="2020-08" db="EMBL/GenBank/DDBJ databases">
        <title>Genomic Encyclopedia of Type Strains, Phase IV (KMG-IV): sequencing the most valuable type-strain genomes for metagenomic binning, comparative biology and taxonomic classification.</title>
        <authorList>
            <person name="Goeker M."/>
        </authorList>
    </citation>
    <scope>NUCLEOTIDE SEQUENCE [LARGE SCALE GENOMIC DNA]</scope>
    <source>
        <strain evidence="2 3">DSM 24163</strain>
    </source>
</reference>
<sequence length="1478" mass="142522">MQATDHSGAGLRGGHRSRTARRWLLGLALGGTLLAPAAQAQLVDPIGFETCPSGAALDAIACAGVATLSTPGGPPVAVAFDGRFGSSGSVGLFSDSGPVTIEFSPTVSDVRIDVLEAGAGATVEAFAAGGASLGSVPAGAAAQIVAAGIARIVITDPDGEFALDQLQTAPEGAVAGCPVYQDGCAVDVCTVPFRVGGDVVGLDAGETIVLQLNGADDLAVSADGAFQFATILGHDSPYDVTIATQPAGEVCTVARGSGIIDDADIDDVLVACGPLRSIGGTVSGLAAGASVTLQNNGGDDLVVSANGSFAFANGIPDGFTYDATVLVQPTMPTQVCSIANGSGTATADVTSIAVQCVTQTFAVGGTVSGLAPGNSVTLANNGGDTLVVNADGGFTFATPVPDLGAYNVTVQAQPTSPNQVCTVSGGSGTIMGAPASVAVTCVTQTYTIGGSVSGLAAGNSVQLLVNGGDALTVPANGAFTFATPLDDGSAYAVTVSVQPTDPDQTCSVTGGSGTLAGANVTSIGVSCVTQTHAVGGTVSGLVPGNSVTLVNNGGDALVVPANGSFTFATPVADGDAYLVAVSVQPTSPNQVCSVANGGGTIDGATVTTVAVSCVTDTHTVGGNVAGLAPGNSVTLAINGGETVAVPADGSFVFPTALDDGSSYAVTVSIQPTDPDQTCTVGAGSGTLNGADITNIAVSCSTDTYTVGGTVSGLAPGNSVTLANSGGDALTVSANGAFAFATSVEDEGAYLVTVTTQPTTPNQTCTVANGSGTVDGADITSVTVTCVTQTYTIGGTVGGLAPGNSVTLTNNGGDALVVSADGVFTFATALDDGSGYAVVVSAQPTDPDQTCTVGAGSGTLNGANVTNIAVTCSTDTYAIGGSVSGLTPGNSVTLANNGGDALVVSSNGTFVFATPLADGSLYAVTVSTQPTSPNQTCTVASGSGSGTVGGADITSVTVTCVTETYTVGGTVSGLAAGTSVTLTNNGGDALVVTADGVFTFATALDDGSSYAVAVSVQPTSPDQTCSVTAGSGTLAGAGVDNVLVSCATQTYTVGGTVSGLAAGNSVTLTNNGGDALVVGADGSFTFASALADGSAYAVAVSVQPTSPNQVCSVAGGSGNLAGADVTTVSVTCETEQYTVGGSVSGLDAGNSVTLTNNGGDMLMLSADGAFTFATALDDGSAYSVAVSAQPDGQSCSVAAGSGTLAGADVTTVLVDCAANTFTVTPSAGAGGTLDPGTPQTVAEGDTATFDVLADTGYDIAGMTGCDGNLVGTQYVTGAIDADCTVQATFVKRTITGTTPAGPATASVGGDWVFAETGNGPMQSAGFIPASGHPKSPATLPADVVFPTGLIDFVLVEGQAGTTASVQIVFAQAVPAGAQFQVYGPSAGNPTPHWQVLPVTVAGNVVTLQPTDGSNGDGDVSANAVIPLVGGFAVAQGVVDPPPASAPAVIPATSTWALLGLALMLGLLGLGGVRAAGSRD</sequence>
<keyword evidence="2" id="KW-0689">Ribosomal protein</keyword>
<comment type="caution">
    <text evidence="2">The sequence shown here is derived from an EMBL/GenBank/DDBJ whole genome shotgun (WGS) entry which is preliminary data.</text>
</comment>
<feature type="transmembrane region" description="Helical" evidence="1">
    <location>
        <begin position="1454"/>
        <end position="1475"/>
    </location>
</feature>
<keyword evidence="1" id="KW-0472">Membrane</keyword>
<dbReference type="NCBIfam" id="NF041766">
    <property type="entry name" value="choice_anch_U"/>
    <property type="match status" value="1"/>
</dbReference>
<keyword evidence="3" id="KW-1185">Reference proteome</keyword>
<accession>A0A7W8D684</accession>
<proteinExistence type="predicted"/>
<dbReference type="EMBL" id="JACHHP010000004">
    <property type="protein sequence ID" value="MBB5208679.1"/>
    <property type="molecule type" value="Genomic_DNA"/>
</dbReference>
<evidence type="ECO:0000256" key="1">
    <source>
        <dbReference type="SAM" id="Phobius"/>
    </source>
</evidence>
<dbReference type="GO" id="GO:0005840">
    <property type="term" value="C:ribosome"/>
    <property type="evidence" value="ECO:0007669"/>
    <property type="project" value="UniProtKB-KW"/>
</dbReference>
<name>A0A7W8D684_9GAMM</name>
<keyword evidence="1" id="KW-0812">Transmembrane</keyword>
<organism evidence="2 3">
    <name type="scientific">Chiayiivirga flava</name>
    <dbReference type="NCBI Taxonomy" id="659595"/>
    <lineage>
        <taxon>Bacteria</taxon>
        <taxon>Pseudomonadati</taxon>
        <taxon>Pseudomonadota</taxon>
        <taxon>Gammaproteobacteria</taxon>
        <taxon>Lysobacterales</taxon>
        <taxon>Lysobacteraceae</taxon>
        <taxon>Chiayiivirga</taxon>
    </lineage>
</organism>
<evidence type="ECO:0000313" key="2">
    <source>
        <dbReference type="EMBL" id="MBB5208679.1"/>
    </source>
</evidence>